<dbReference type="InterPro" id="IPR052732">
    <property type="entry name" value="Cell-binding_unc_protein"/>
</dbReference>
<dbReference type="PANTHER" id="PTHR43883:SF1">
    <property type="entry name" value="GLUCONOKINASE"/>
    <property type="match status" value="1"/>
</dbReference>
<reference evidence="1 2" key="1">
    <citation type="submission" date="2015-11" db="EMBL/GenBank/DDBJ databases">
        <title>Expanding the genomic diversity of Burkholderia species for the development of highly accurate diagnostics.</title>
        <authorList>
            <person name="Sahl J."/>
            <person name="Keim P."/>
            <person name="Wagner D."/>
        </authorList>
    </citation>
    <scope>NUCLEOTIDE SEQUENCE [LARGE SCALE GENOMIC DNA]</scope>
    <source>
        <strain evidence="1 2">MSMB2167WGS</strain>
    </source>
</reference>
<dbReference type="OrthoDB" id="9810277at2"/>
<name>A0A125FZT6_9BURK</name>
<dbReference type="AlphaFoldDB" id="A0A125FZT6"/>
<evidence type="ECO:0000313" key="1">
    <source>
        <dbReference type="EMBL" id="KWE10671.1"/>
    </source>
</evidence>
<accession>A0A125FZT6</accession>
<dbReference type="SUPFAM" id="SSF56112">
    <property type="entry name" value="Protein kinase-like (PK-like)"/>
    <property type="match status" value="1"/>
</dbReference>
<evidence type="ECO:0000313" key="2">
    <source>
        <dbReference type="Proteomes" id="UP000062998"/>
    </source>
</evidence>
<protein>
    <recommendedName>
        <fullName evidence="3">Aminoglycoside phosphotransferase domain-containing protein</fullName>
    </recommendedName>
</protein>
<gene>
    <name evidence="1" type="ORF">WL73_34680</name>
</gene>
<dbReference type="InterPro" id="IPR011009">
    <property type="entry name" value="Kinase-like_dom_sf"/>
</dbReference>
<organism evidence="1 2">
    <name type="scientific">Burkholderia ubonensis</name>
    <dbReference type="NCBI Taxonomy" id="101571"/>
    <lineage>
        <taxon>Bacteria</taxon>
        <taxon>Pseudomonadati</taxon>
        <taxon>Pseudomonadota</taxon>
        <taxon>Betaproteobacteria</taxon>
        <taxon>Burkholderiales</taxon>
        <taxon>Burkholderiaceae</taxon>
        <taxon>Burkholderia</taxon>
        <taxon>Burkholderia cepacia complex</taxon>
    </lineage>
</organism>
<dbReference type="EMBL" id="LPIX01000016">
    <property type="protein sequence ID" value="KWE10671.1"/>
    <property type="molecule type" value="Genomic_DNA"/>
</dbReference>
<dbReference type="PANTHER" id="PTHR43883">
    <property type="entry name" value="SLR0207 PROTEIN"/>
    <property type="match status" value="1"/>
</dbReference>
<dbReference type="RefSeq" id="WP_059660480.1">
    <property type="nucleotide sequence ID" value="NZ_LOVE01000030.1"/>
</dbReference>
<dbReference type="Proteomes" id="UP000062998">
    <property type="component" value="Unassembled WGS sequence"/>
</dbReference>
<proteinExistence type="predicted"/>
<sequence>MIDADTARLHALALKEKVAQLREPAVWPDGTRSVQAIETHMSWVFLTDRHAWKLKKPVRAPQLDFRSLAARGRFCHEEVRLNRRLAADVYLDVVPLAAGPDGRIHPGGAGEIVDWLVKMKRLPAQRMLDHALLHQSATPDDARRIAARLSAFYRSLAPARIGAESYRDGLRGMLDGNERALCKPGAGQSADIVRTICALQRTLLDGDATRFDARVRQGRVVAGHGDLRPEHVCLDAPIAIIDCLEFCERLRTQDAADEIGFLALECERLGAPDFACALLDAYRAASSDDVDGALVHFYQSCRAMTRARLAVWHLREPAFRATPLWRDRAHAYVALAFRHIGCCEREWMARHVSAAAGP</sequence>
<evidence type="ECO:0008006" key="3">
    <source>
        <dbReference type="Google" id="ProtNLM"/>
    </source>
</evidence>
<comment type="caution">
    <text evidence="1">The sequence shown here is derived from an EMBL/GenBank/DDBJ whole genome shotgun (WGS) entry which is preliminary data.</text>
</comment>